<dbReference type="OMA" id="DQNLNIC"/>
<dbReference type="InParanoid" id="G3PMD3"/>
<keyword evidence="6" id="KW-0963">Cytoplasm</keyword>
<dbReference type="Bgee" id="ENSGACG00000014206">
    <property type="expression patterns" value="Expressed in testis and 2 other cell types or tissues"/>
</dbReference>
<dbReference type="GeneID" id="120823850"/>
<evidence type="ECO:0000256" key="2">
    <source>
        <dbReference type="ARBA" id="ARBA00004305"/>
    </source>
</evidence>
<dbReference type="GO" id="GO:0005759">
    <property type="term" value="C:mitochondrial matrix"/>
    <property type="evidence" value="ECO:0007669"/>
    <property type="project" value="UniProtKB-SubCell"/>
</dbReference>
<evidence type="ECO:0000256" key="6">
    <source>
        <dbReference type="ARBA" id="ARBA00022490"/>
    </source>
</evidence>
<dbReference type="Ensembl" id="ENSGACT00000018802.2">
    <property type="protein sequence ID" value="ENSGACP00000018764.2"/>
    <property type="gene ID" value="ENSGACG00000014206.2"/>
</dbReference>
<evidence type="ECO:0000256" key="3">
    <source>
        <dbReference type="ARBA" id="ARBA00004496"/>
    </source>
</evidence>
<protein>
    <recommendedName>
        <fullName evidence="5">Mitochondria-eating protein</fullName>
    </recommendedName>
    <alternativeName>
        <fullName evidence="12">Spermatogenesis-associated protein 18</fullName>
    </alternativeName>
</protein>
<evidence type="ECO:0000256" key="5">
    <source>
        <dbReference type="ARBA" id="ARBA00019863"/>
    </source>
</evidence>
<dbReference type="PANTHER" id="PTHR21771:SF0">
    <property type="entry name" value="MITOCHONDRIA-EATING PROTEIN"/>
    <property type="match status" value="1"/>
</dbReference>
<keyword evidence="11" id="KW-0472">Membrane</keyword>
<dbReference type="Pfam" id="PF16026">
    <property type="entry name" value="MIEAP"/>
    <property type="match status" value="1"/>
</dbReference>
<feature type="region of interest" description="Disordered" evidence="13">
    <location>
        <begin position="214"/>
        <end position="244"/>
    </location>
</feature>
<dbReference type="RefSeq" id="XP_040040204.1">
    <property type="nucleotide sequence ID" value="XM_040184270.1"/>
</dbReference>
<dbReference type="GeneTree" id="ENSGT00390000013532"/>
<evidence type="ECO:0000256" key="13">
    <source>
        <dbReference type="SAM" id="MobiDB-lite"/>
    </source>
</evidence>
<feature type="compositionally biased region" description="Low complexity" evidence="13">
    <location>
        <begin position="442"/>
        <end position="462"/>
    </location>
</feature>
<keyword evidence="7" id="KW-1000">Mitochondrion outer membrane</keyword>
<feature type="region of interest" description="Disordered" evidence="13">
    <location>
        <begin position="439"/>
        <end position="462"/>
    </location>
</feature>
<evidence type="ECO:0000256" key="11">
    <source>
        <dbReference type="ARBA" id="ARBA00023136"/>
    </source>
</evidence>
<keyword evidence="10" id="KW-0496">Mitochondrion</keyword>
<organism evidence="15 16">
    <name type="scientific">Gasterosteus aculeatus aculeatus</name>
    <name type="common">three-spined stickleback</name>
    <dbReference type="NCBI Taxonomy" id="481459"/>
    <lineage>
        <taxon>Eukaryota</taxon>
        <taxon>Metazoa</taxon>
        <taxon>Chordata</taxon>
        <taxon>Craniata</taxon>
        <taxon>Vertebrata</taxon>
        <taxon>Euteleostomi</taxon>
        <taxon>Actinopterygii</taxon>
        <taxon>Neopterygii</taxon>
        <taxon>Teleostei</taxon>
        <taxon>Neoteleostei</taxon>
        <taxon>Acanthomorphata</taxon>
        <taxon>Eupercaria</taxon>
        <taxon>Perciformes</taxon>
        <taxon>Cottioidei</taxon>
        <taxon>Gasterosteales</taxon>
        <taxon>Gasterosteidae</taxon>
        <taxon>Gasterosteus</taxon>
    </lineage>
</organism>
<evidence type="ECO:0000256" key="4">
    <source>
        <dbReference type="ARBA" id="ARBA00008233"/>
    </source>
</evidence>
<evidence type="ECO:0000256" key="10">
    <source>
        <dbReference type="ARBA" id="ARBA00023128"/>
    </source>
</evidence>
<dbReference type="InterPro" id="IPR031981">
    <property type="entry name" value="MIEAP_C"/>
</dbReference>
<dbReference type="InterPro" id="IPR026169">
    <property type="entry name" value="MIEAP"/>
</dbReference>
<evidence type="ECO:0000256" key="9">
    <source>
        <dbReference type="ARBA" id="ARBA00023121"/>
    </source>
</evidence>
<dbReference type="GO" id="GO:0035695">
    <property type="term" value="P:mitophagy by internal vacuole formation"/>
    <property type="evidence" value="ECO:0007669"/>
    <property type="project" value="TreeGrafter"/>
</dbReference>
<evidence type="ECO:0000256" key="8">
    <source>
        <dbReference type="ARBA" id="ARBA00023054"/>
    </source>
</evidence>
<dbReference type="PANTHER" id="PTHR21771">
    <property type="entry name" value="MITOCHONDRIA-EATING PROTEIN-RELATED"/>
    <property type="match status" value="1"/>
</dbReference>
<reference evidence="15 16" key="1">
    <citation type="journal article" date="2021" name="G3 (Bethesda)">
        <title>Improved contiguity of the threespine stickleback genome using long-read sequencing.</title>
        <authorList>
            <person name="Nath S."/>
            <person name="Shaw D.E."/>
            <person name="White M.A."/>
        </authorList>
    </citation>
    <scope>NUCLEOTIDE SEQUENCE [LARGE SCALE GENOMIC DNA]</scope>
    <source>
        <strain evidence="15 16">Lake Benthic</strain>
    </source>
</reference>
<feature type="domain" description="Mitochondria-eating protein C-terminal" evidence="14">
    <location>
        <begin position="245"/>
        <end position="435"/>
    </location>
</feature>
<dbReference type="GO" id="GO:0005741">
    <property type="term" value="C:mitochondrial outer membrane"/>
    <property type="evidence" value="ECO:0007669"/>
    <property type="project" value="UniProtKB-SubCell"/>
</dbReference>
<reference evidence="15" key="3">
    <citation type="submission" date="2025-09" db="UniProtKB">
        <authorList>
            <consortium name="Ensembl"/>
        </authorList>
    </citation>
    <scope>IDENTIFICATION</scope>
</reference>
<feature type="compositionally biased region" description="Low complexity" evidence="13">
    <location>
        <begin position="222"/>
        <end position="237"/>
    </location>
</feature>
<reference evidence="15" key="2">
    <citation type="submission" date="2025-08" db="UniProtKB">
        <authorList>
            <consortium name="Ensembl"/>
        </authorList>
    </citation>
    <scope>IDENTIFICATION</scope>
</reference>
<comment type="subcellular location">
    <subcellularLocation>
        <location evidence="3">Cytoplasm</location>
    </subcellularLocation>
    <subcellularLocation>
        <location evidence="2">Mitochondrion matrix</location>
    </subcellularLocation>
    <subcellularLocation>
        <location evidence="1">Mitochondrion outer membrane</location>
    </subcellularLocation>
</comment>
<proteinExistence type="inferred from homology"/>
<evidence type="ECO:0000313" key="15">
    <source>
        <dbReference type="Ensembl" id="ENSGACP00000018764.2"/>
    </source>
</evidence>
<evidence type="ECO:0000256" key="7">
    <source>
        <dbReference type="ARBA" id="ARBA00022787"/>
    </source>
</evidence>
<sequence>MADTLRRLTSTSSFGALQEKLESWHREYHIISCDQNLDRCCELIEMTSKIQGQLFTILNLTAAEDRHYAAEDTLRTRLLPWLSSCSLMARSSGSNDTSLQLMQESMEKDRRIRELSASRDNDMQQLCSTRLQLESTRAELDDTQEELDETKRKSARTLLATEDEMVQMKAELVAALEQVEVSKRKLEAFDESQEQIRLLRNEVSSLSAENTVLQDRLEERPGLQPRPGRSSSPPRTSAQLTAPSRRARLVSRFCELYGAERLEAQKVLRRHIADLEMVQKIIFIAVVESFNRAKRAYRQLKARWRKTLSPSHSGPESLEDATRDFLVHNMHLYDVQSSMKDVLDAMSVDPWVTFLPEVDFFFINSLIREACKAAFAMQMLEPPLDLAPATDRELFDDRKYRRSYDSERAAPRVMYHVWPALVEGDAVVVKGEAVTRQGAAWSRSPSRSSSPTRSRSLSPTRTLAFNSRRSLSPERLTSSLLTASYL</sequence>
<accession>G3PMD3</accession>
<keyword evidence="8" id="KW-0175">Coiled coil</keyword>
<keyword evidence="16" id="KW-1185">Reference proteome</keyword>
<comment type="similarity">
    <text evidence="4">Belongs to the MIEAP family.</text>
</comment>
<dbReference type="STRING" id="69293.ENSGACP00000018764"/>
<dbReference type="AlphaFoldDB" id="G3PMD3"/>
<dbReference type="eggNOG" id="ENOG502QQMJ">
    <property type="taxonomic scope" value="Eukaryota"/>
</dbReference>
<dbReference type="Proteomes" id="UP000007635">
    <property type="component" value="Chromosome VIII"/>
</dbReference>
<dbReference type="KEGG" id="gat:120823850"/>
<evidence type="ECO:0000259" key="14">
    <source>
        <dbReference type="Pfam" id="PF16026"/>
    </source>
</evidence>
<evidence type="ECO:0000256" key="12">
    <source>
        <dbReference type="ARBA" id="ARBA00032687"/>
    </source>
</evidence>
<dbReference type="GO" id="GO:0008289">
    <property type="term" value="F:lipid binding"/>
    <property type="evidence" value="ECO:0007669"/>
    <property type="project" value="UniProtKB-KW"/>
</dbReference>
<name>G3PMD3_GASAC</name>
<keyword evidence="9" id="KW-0446">Lipid-binding</keyword>
<dbReference type="FunCoup" id="G3PMD3">
    <property type="interactions" value="675"/>
</dbReference>
<evidence type="ECO:0000313" key="16">
    <source>
        <dbReference type="Proteomes" id="UP000007635"/>
    </source>
</evidence>
<dbReference type="GO" id="GO:0035694">
    <property type="term" value="P:mitochondrial protein catabolic process"/>
    <property type="evidence" value="ECO:0007669"/>
    <property type="project" value="InterPro"/>
</dbReference>
<dbReference type="CTD" id="132671"/>
<evidence type="ECO:0000256" key="1">
    <source>
        <dbReference type="ARBA" id="ARBA00004294"/>
    </source>
</evidence>